<dbReference type="SUPFAM" id="SSF55729">
    <property type="entry name" value="Acyl-CoA N-acyltransferases (Nat)"/>
    <property type="match status" value="1"/>
</dbReference>
<dbReference type="AlphaFoldDB" id="A0A552WLQ8"/>
<dbReference type="InterPro" id="IPR016181">
    <property type="entry name" value="Acyl_CoA_acyltransferase"/>
</dbReference>
<comment type="caution">
    <text evidence="1">The sequence shown here is derived from an EMBL/GenBank/DDBJ whole genome shotgun (WGS) entry which is preliminary data.</text>
</comment>
<dbReference type="Proteomes" id="UP000318693">
    <property type="component" value="Unassembled WGS sequence"/>
</dbReference>
<name>A0A552WLQ8_9MICO</name>
<sequence>MRHAGQVVGAYLAFYSEREIDGRTERFCNLAAWCVLEGHRSQGLRLLRAVLRQKDLHLTDLSPSGSVVPLNARLGFTTLDTTTALVPNLPWPVWSRARVLSDRREIEAVLTGRELAIYRDHARTAAAHHLVLVTGERSCYVIVRRDRRKRLPLFASVLHVSDPALFARHGRVVLRHLLLRHGVPFTLAERRVVPRVPSPSVTVAGRPKMFRSPSLRPDQIDYLYSELTCVAW</sequence>
<organism evidence="1 2">
    <name type="scientific">Georgenia yuyongxinii</name>
    <dbReference type="NCBI Taxonomy" id="2589797"/>
    <lineage>
        <taxon>Bacteria</taxon>
        <taxon>Bacillati</taxon>
        <taxon>Actinomycetota</taxon>
        <taxon>Actinomycetes</taxon>
        <taxon>Micrococcales</taxon>
        <taxon>Bogoriellaceae</taxon>
        <taxon>Georgenia</taxon>
    </lineage>
</organism>
<keyword evidence="2" id="KW-1185">Reference proteome</keyword>
<accession>A0A552WLQ8</accession>
<proteinExistence type="predicted"/>
<evidence type="ECO:0008006" key="3">
    <source>
        <dbReference type="Google" id="ProtNLM"/>
    </source>
</evidence>
<dbReference type="EMBL" id="VJXR01000069">
    <property type="protein sequence ID" value="TRW43705.1"/>
    <property type="molecule type" value="Genomic_DNA"/>
</dbReference>
<reference evidence="1 2" key="1">
    <citation type="submission" date="2019-07" db="EMBL/GenBank/DDBJ databases">
        <title>Georgenia wutianyii sp. nov. and Georgenia *** sp. nov. isolated from plateau pika (Ochotona curzoniae) in the Qinghai-Tibet plateau of China.</title>
        <authorList>
            <person name="Tian Z."/>
        </authorList>
    </citation>
    <scope>NUCLEOTIDE SEQUENCE [LARGE SCALE GENOMIC DNA]</scope>
    <source>
        <strain evidence="1 2">Z446</strain>
    </source>
</reference>
<gene>
    <name evidence="1" type="ORF">FJ693_16620</name>
</gene>
<protein>
    <recommendedName>
        <fullName evidence="3">GNAT family N-acetyltransferase</fullName>
    </recommendedName>
</protein>
<evidence type="ECO:0000313" key="1">
    <source>
        <dbReference type="EMBL" id="TRW43705.1"/>
    </source>
</evidence>
<evidence type="ECO:0000313" key="2">
    <source>
        <dbReference type="Proteomes" id="UP000318693"/>
    </source>
</evidence>